<dbReference type="EMBL" id="QPJY01000002">
    <property type="protein sequence ID" value="RCX32107.1"/>
    <property type="molecule type" value="Genomic_DNA"/>
</dbReference>
<dbReference type="RefSeq" id="WP_114278923.1">
    <property type="nucleotide sequence ID" value="NZ_QPJY01000002.1"/>
</dbReference>
<evidence type="ECO:0000313" key="3">
    <source>
        <dbReference type="Proteomes" id="UP000252707"/>
    </source>
</evidence>
<evidence type="ECO:0000256" key="1">
    <source>
        <dbReference type="SAM" id="MobiDB-lite"/>
    </source>
</evidence>
<keyword evidence="3" id="KW-1185">Reference proteome</keyword>
<protein>
    <submittedName>
        <fullName evidence="2">Uncharacterized protein</fullName>
    </submittedName>
</protein>
<name>A0A369CI25_9GAMM</name>
<sequence length="109" mass="12546">MARQTPLTERVLKSHGRPLRAVLEELTGRGYSAYGIAAMLSCDPGVIYRYARRYNITLPSRMRTPPPQNRPHDVEDDDGPRLVQVERRRTPIPDMGPFNLLRRPWHEAA</sequence>
<organism evidence="2 3">
    <name type="scientific">Thioalbus denitrificans</name>
    <dbReference type="NCBI Taxonomy" id="547122"/>
    <lineage>
        <taxon>Bacteria</taxon>
        <taxon>Pseudomonadati</taxon>
        <taxon>Pseudomonadota</taxon>
        <taxon>Gammaproteobacteria</taxon>
        <taxon>Chromatiales</taxon>
        <taxon>Ectothiorhodospiraceae</taxon>
        <taxon>Thioalbus</taxon>
    </lineage>
</organism>
<reference evidence="2 3" key="1">
    <citation type="submission" date="2018-07" db="EMBL/GenBank/DDBJ databases">
        <title>Genomic Encyclopedia of Type Strains, Phase IV (KMG-IV): sequencing the most valuable type-strain genomes for metagenomic binning, comparative biology and taxonomic classification.</title>
        <authorList>
            <person name="Goeker M."/>
        </authorList>
    </citation>
    <scope>NUCLEOTIDE SEQUENCE [LARGE SCALE GENOMIC DNA]</scope>
    <source>
        <strain evidence="2 3">DSM 26407</strain>
    </source>
</reference>
<evidence type="ECO:0000313" key="2">
    <source>
        <dbReference type="EMBL" id="RCX32107.1"/>
    </source>
</evidence>
<dbReference type="Proteomes" id="UP000252707">
    <property type="component" value="Unassembled WGS sequence"/>
</dbReference>
<gene>
    <name evidence="2" type="ORF">DFQ59_102460</name>
</gene>
<accession>A0A369CI25</accession>
<comment type="caution">
    <text evidence="2">The sequence shown here is derived from an EMBL/GenBank/DDBJ whole genome shotgun (WGS) entry which is preliminary data.</text>
</comment>
<dbReference type="AlphaFoldDB" id="A0A369CI25"/>
<feature type="region of interest" description="Disordered" evidence="1">
    <location>
        <begin position="59"/>
        <end position="82"/>
    </location>
</feature>
<proteinExistence type="predicted"/>